<keyword evidence="5 9" id="KW-1133">Transmembrane helix</keyword>
<accession>A0A077MDP8</accession>
<evidence type="ECO:0000256" key="7">
    <source>
        <dbReference type="ARBA" id="ARBA00023136"/>
    </source>
</evidence>
<protein>
    <submittedName>
        <fullName evidence="10">Large-conductance mechanosensitive channel</fullName>
    </submittedName>
</protein>
<keyword evidence="4 9" id="KW-0812">Transmembrane</keyword>
<dbReference type="PRINTS" id="PR01264">
    <property type="entry name" value="MECHCHANNEL"/>
</dbReference>
<dbReference type="Pfam" id="PF01741">
    <property type="entry name" value="MscL"/>
    <property type="match status" value="1"/>
</dbReference>
<sequence>MKGFKDFVMRGNLIELAVAFVIGASFATVVKSFTDVFMSLLGKIGGNPNFNSYQPGGVPVGAFLTALVAFLIVAFVIYFFVVKPYEAAKSRFVAPAEEAVDANTALLTEIRDELRRR</sequence>
<dbReference type="Gene3D" id="1.10.1200.120">
    <property type="entry name" value="Large-conductance mechanosensitive channel, MscL, domain 1"/>
    <property type="match status" value="1"/>
</dbReference>
<keyword evidence="8" id="KW-0407">Ion channel</keyword>
<keyword evidence="11" id="KW-1185">Reference proteome</keyword>
<dbReference type="RefSeq" id="WP_048546458.1">
    <property type="nucleotide sequence ID" value="NZ_HF571038.1"/>
</dbReference>
<dbReference type="AlphaFoldDB" id="A0A077MDP8"/>
<reference evidence="10 11" key="1">
    <citation type="journal article" date="2013" name="ISME J.">
        <title>A metabolic model for members of the genus Tetrasphaera involved in enhanced biological phosphorus removal.</title>
        <authorList>
            <person name="Kristiansen R."/>
            <person name="Nguyen H.T.T."/>
            <person name="Saunders A.M."/>
            <person name="Nielsen J.L."/>
            <person name="Wimmer R."/>
            <person name="Le V.Q."/>
            <person name="McIlroy S.J."/>
            <person name="Petrovski S."/>
            <person name="Seviour R.J."/>
            <person name="Calteau A."/>
            <person name="Nielsen K.L."/>
            <person name="Nielsen P.H."/>
        </authorList>
    </citation>
    <scope>NUCLEOTIDE SEQUENCE [LARGE SCALE GENOMIC DNA]</scope>
    <source>
        <strain evidence="10 11">Ben 74</strain>
    </source>
</reference>
<dbReference type="PANTHER" id="PTHR30266">
    <property type="entry name" value="MECHANOSENSITIVE CHANNEL MSCL"/>
    <property type="match status" value="1"/>
</dbReference>
<dbReference type="InterPro" id="IPR037673">
    <property type="entry name" value="MSC/AndL"/>
</dbReference>
<dbReference type="NCBIfam" id="TIGR00220">
    <property type="entry name" value="mscL"/>
    <property type="match status" value="1"/>
</dbReference>
<evidence type="ECO:0000256" key="1">
    <source>
        <dbReference type="ARBA" id="ARBA00004141"/>
    </source>
</evidence>
<comment type="caution">
    <text evidence="10">The sequence shown here is derived from an EMBL/GenBank/DDBJ whole genome shotgun (WGS) entry which is preliminary data.</text>
</comment>
<dbReference type="Proteomes" id="UP000035720">
    <property type="component" value="Unassembled WGS sequence"/>
</dbReference>
<dbReference type="InterPro" id="IPR001185">
    <property type="entry name" value="MS_channel"/>
</dbReference>
<keyword evidence="2" id="KW-0813">Transport</keyword>
<keyword evidence="3" id="KW-1003">Cell membrane</keyword>
<evidence type="ECO:0000256" key="6">
    <source>
        <dbReference type="ARBA" id="ARBA00023065"/>
    </source>
</evidence>
<evidence type="ECO:0000256" key="3">
    <source>
        <dbReference type="ARBA" id="ARBA00022475"/>
    </source>
</evidence>
<dbReference type="GO" id="GO:0016020">
    <property type="term" value="C:membrane"/>
    <property type="evidence" value="ECO:0007669"/>
    <property type="project" value="UniProtKB-SubCell"/>
</dbReference>
<name>A0A077MDP8_9MICO</name>
<keyword evidence="6" id="KW-0406">Ion transport</keyword>
<evidence type="ECO:0000256" key="4">
    <source>
        <dbReference type="ARBA" id="ARBA00022692"/>
    </source>
</evidence>
<evidence type="ECO:0000256" key="5">
    <source>
        <dbReference type="ARBA" id="ARBA00022989"/>
    </source>
</evidence>
<organism evidence="10 11">
    <name type="scientific">Nostocoides jenkinsii Ben 74</name>
    <dbReference type="NCBI Taxonomy" id="1193518"/>
    <lineage>
        <taxon>Bacteria</taxon>
        <taxon>Bacillati</taxon>
        <taxon>Actinomycetota</taxon>
        <taxon>Actinomycetes</taxon>
        <taxon>Micrococcales</taxon>
        <taxon>Intrasporangiaceae</taxon>
        <taxon>Nostocoides</taxon>
    </lineage>
</organism>
<dbReference type="InterPro" id="IPR036019">
    <property type="entry name" value="MscL_channel"/>
</dbReference>
<dbReference type="GO" id="GO:0008381">
    <property type="term" value="F:mechanosensitive monoatomic ion channel activity"/>
    <property type="evidence" value="ECO:0007669"/>
    <property type="project" value="InterPro"/>
</dbReference>
<feature type="transmembrane region" description="Helical" evidence="9">
    <location>
        <begin position="56"/>
        <end position="81"/>
    </location>
</feature>
<evidence type="ECO:0000256" key="2">
    <source>
        <dbReference type="ARBA" id="ARBA00022448"/>
    </source>
</evidence>
<evidence type="ECO:0000313" key="11">
    <source>
        <dbReference type="Proteomes" id="UP000035720"/>
    </source>
</evidence>
<comment type="subcellular location">
    <subcellularLocation>
        <location evidence="1">Membrane</location>
        <topology evidence="1">Multi-pass membrane protein</topology>
    </subcellularLocation>
</comment>
<dbReference type="OrthoDB" id="9810350at2"/>
<evidence type="ECO:0000256" key="9">
    <source>
        <dbReference type="SAM" id="Phobius"/>
    </source>
</evidence>
<proteinExistence type="predicted"/>
<keyword evidence="7 9" id="KW-0472">Membrane</keyword>
<dbReference type="PANTHER" id="PTHR30266:SF2">
    <property type="entry name" value="LARGE-CONDUCTANCE MECHANOSENSITIVE CHANNEL"/>
    <property type="match status" value="1"/>
</dbReference>
<evidence type="ECO:0000313" key="10">
    <source>
        <dbReference type="EMBL" id="CCI54040.1"/>
    </source>
</evidence>
<dbReference type="STRING" id="1193518.BN13_560001"/>
<evidence type="ECO:0000256" key="8">
    <source>
        <dbReference type="ARBA" id="ARBA00023303"/>
    </source>
</evidence>
<dbReference type="SUPFAM" id="SSF81330">
    <property type="entry name" value="Gated mechanosensitive channel"/>
    <property type="match status" value="1"/>
</dbReference>
<gene>
    <name evidence="10" type="primary">mscL</name>
    <name evidence="10" type="ORF">BN13_560001</name>
</gene>
<dbReference type="EMBL" id="CAJC01000168">
    <property type="protein sequence ID" value="CCI54040.1"/>
    <property type="molecule type" value="Genomic_DNA"/>
</dbReference>